<feature type="transmembrane region" description="Helical" evidence="6">
    <location>
        <begin position="67"/>
        <end position="84"/>
    </location>
</feature>
<evidence type="ECO:0000256" key="4">
    <source>
        <dbReference type="ARBA" id="ARBA00022989"/>
    </source>
</evidence>
<keyword evidence="9" id="KW-1185">Reference proteome</keyword>
<dbReference type="Gene3D" id="1.20.1250.20">
    <property type="entry name" value="MFS general substrate transporter like domains"/>
    <property type="match status" value="2"/>
</dbReference>
<evidence type="ECO:0000256" key="2">
    <source>
        <dbReference type="ARBA" id="ARBA00022448"/>
    </source>
</evidence>
<dbReference type="PANTHER" id="PTHR19432">
    <property type="entry name" value="SUGAR TRANSPORTER"/>
    <property type="match status" value="1"/>
</dbReference>
<feature type="transmembrane region" description="Helical" evidence="6">
    <location>
        <begin position="363"/>
        <end position="386"/>
    </location>
</feature>
<feature type="transmembrane region" description="Helical" evidence="6">
    <location>
        <begin position="128"/>
        <end position="150"/>
    </location>
</feature>
<keyword evidence="3 6" id="KW-0812">Transmembrane</keyword>
<feature type="transmembrane region" description="Helical" evidence="6">
    <location>
        <begin position="330"/>
        <end position="351"/>
    </location>
</feature>
<keyword evidence="4 6" id="KW-1133">Transmembrane helix</keyword>
<gene>
    <name evidence="8" type="ORF">I2I05_02000</name>
</gene>
<dbReference type="InterPro" id="IPR020846">
    <property type="entry name" value="MFS_dom"/>
</dbReference>
<dbReference type="Proteomes" id="UP000597617">
    <property type="component" value="Unassembled WGS sequence"/>
</dbReference>
<comment type="subcellular location">
    <subcellularLocation>
        <location evidence="1">Membrane</location>
        <topology evidence="1">Multi-pass membrane protein</topology>
    </subcellularLocation>
</comment>
<evidence type="ECO:0000259" key="7">
    <source>
        <dbReference type="PROSITE" id="PS50850"/>
    </source>
</evidence>
<feature type="domain" description="Major facilitator superfamily (MFS) profile" evidence="7">
    <location>
        <begin position="1"/>
        <end position="194"/>
    </location>
</feature>
<feature type="transmembrane region" description="Helical" evidence="6">
    <location>
        <begin position="306"/>
        <end position="324"/>
    </location>
</feature>
<evidence type="ECO:0000256" key="1">
    <source>
        <dbReference type="ARBA" id="ARBA00004141"/>
    </source>
</evidence>
<feature type="transmembrane region" description="Helical" evidence="6">
    <location>
        <begin position="232"/>
        <end position="255"/>
    </location>
</feature>
<name>A0ABS0IDB4_9BACT</name>
<dbReference type="PROSITE" id="PS50850">
    <property type="entry name" value="MFS"/>
    <property type="match status" value="1"/>
</dbReference>
<feature type="transmembrane region" description="Helical" evidence="6">
    <location>
        <begin position="392"/>
        <end position="414"/>
    </location>
</feature>
<dbReference type="Pfam" id="PF07690">
    <property type="entry name" value="MFS_1"/>
    <property type="match status" value="1"/>
</dbReference>
<evidence type="ECO:0000313" key="8">
    <source>
        <dbReference type="EMBL" id="MBF9236157.1"/>
    </source>
</evidence>
<organism evidence="8 9">
    <name type="scientific">Hymenobacter jeongseonensis</name>
    <dbReference type="NCBI Taxonomy" id="2791027"/>
    <lineage>
        <taxon>Bacteria</taxon>
        <taxon>Pseudomonadati</taxon>
        <taxon>Bacteroidota</taxon>
        <taxon>Cytophagia</taxon>
        <taxon>Cytophagales</taxon>
        <taxon>Hymenobacteraceae</taxon>
        <taxon>Hymenobacter</taxon>
    </lineage>
</organism>
<evidence type="ECO:0000313" key="9">
    <source>
        <dbReference type="Proteomes" id="UP000597617"/>
    </source>
</evidence>
<comment type="caution">
    <text evidence="8">The sequence shown here is derived from an EMBL/GenBank/DDBJ whole genome shotgun (WGS) entry which is preliminary data.</text>
</comment>
<feature type="transmembrane region" description="Helical" evidence="6">
    <location>
        <begin position="35"/>
        <end position="55"/>
    </location>
</feature>
<dbReference type="SUPFAM" id="SSF103473">
    <property type="entry name" value="MFS general substrate transporter"/>
    <property type="match status" value="1"/>
</dbReference>
<accession>A0ABS0IDB4</accession>
<evidence type="ECO:0000256" key="3">
    <source>
        <dbReference type="ARBA" id="ARBA00022692"/>
    </source>
</evidence>
<reference evidence="8 9" key="1">
    <citation type="submission" date="2020-11" db="EMBL/GenBank/DDBJ databases">
        <authorList>
            <person name="Kim M.K."/>
        </authorList>
    </citation>
    <scope>NUCLEOTIDE SEQUENCE [LARGE SCALE GENOMIC DNA]</scope>
    <source>
        <strain evidence="8 9">BT683</strain>
    </source>
</reference>
<dbReference type="InterPro" id="IPR011701">
    <property type="entry name" value="MFS"/>
</dbReference>
<dbReference type="InterPro" id="IPR036259">
    <property type="entry name" value="MFS_trans_sf"/>
</dbReference>
<protein>
    <submittedName>
        <fullName evidence="8">MFS transporter</fullName>
    </submittedName>
</protein>
<keyword evidence="2" id="KW-0813">Transport</keyword>
<feature type="transmembrane region" description="Helical" evidence="6">
    <location>
        <begin position="275"/>
        <end position="294"/>
    </location>
</feature>
<sequence length="446" mass="49093">MSFGFLGIQFGFALQNANVSRIFETMGANTDDIAFLWLAAPTTGLLVQPIVGYMSDRTWSPRWGRRRPFFLVGAILASIALLVMPNVTALWMAAGMLWIMDSSINISMEPFRALVGDVLPSEQRTTGFAAQTFFIGVGAIVASSLPWMFTNWFNVSNTAGPGQIPLSVKYAFYIGGVVFLLAVLWTVIRTKEYPPEDMDAFEEEKRRTAGFWNGVRESFMGIFNMPKTMKQLAAVQFFSWLALFAMWIYMTPAITSHIYHTTDTTSKLYNEGADWVGVCFSVYNGVSAVFALLLPSIARLTNRRLTHMLCLTAGGLGLISIYFVQDPKMLLLSMVGVGIAWASILSVPYAMLAGALPWNKMGYYMGVFNFFIVIPQMVAGVTLGFFTKNVFHGASVLTLVLGGISMIISGLLTLRVDDADDVRSVTTDEPADTLGYEKLAPANPEV</sequence>
<proteinExistence type="predicted"/>
<keyword evidence="5 6" id="KW-0472">Membrane</keyword>
<evidence type="ECO:0000256" key="6">
    <source>
        <dbReference type="SAM" id="Phobius"/>
    </source>
</evidence>
<feature type="transmembrane region" description="Helical" evidence="6">
    <location>
        <begin position="170"/>
        <end position="188"/>
    </location>
</feature>
<evidence type="ECO:0000256" key="5">
    <source>
        <dbReference type="ARBA" id="ARBA00023136"/>
    </source>
</evidence>
<dbReference type="EMBL" id="JADQDQ010000001">
    <property type="protein sequence ID" value="MBF9236157.1"/>
    <property type="molecule type" value="Genomic_DNA"/>
</dbReference>
<dbReference type="PANTHER" id="PTHR19432:SF35">
    <property type="entry name" value="SOLUTE CARRIER FAMILY 45 MEMBER 3 ISOFORM X1"/>
    <property type="match status" value="1"/>
</dbReference>